<name>A0A2Z4U8B2_9FIRM</name>
<protein>
    <recommendedName>
        <fullName evidence="2">DUF4179 domain-containing protein</fullName>
    </recommendedName>
</protein>
<sequence>MKEQIYTLLNEMDNQADSYESSQVSELELKKWKKQFSVRHTRRRSPVKYVAAAAVAVCIMGTTLFFPPTQTLVYAGMKSVTYNLSQLLGIQKDLSPYRTVVGGTISKDGFTVTLNDVVLDENLLYISDTLTVPEKIENFAGNGAATCDVNVFINGKMASWGASGGMEQADDYNLISSRRIALEPVDSTESLDMELRYSVDGKAIGSFSFAATGKELLEDTFTASLDTEVSLPDQTTLKFYKYSSNAMGQKIYFKFTTERMDYDIVLKGTDNLGNPVEFSLRTVNDHIGCMEVDTLKNGYIRDEAESLTLTPYIAKMPEESGQMSSDFQPVGESFTVMTK</sequence>
<evidence type="ECO:0000256" key="1">
    <source>
        <dbReference type="SAM" id="Phobius"/>
    </source>
</evidence>
<dbReference type="AlphaFoldDB" id="A0A2Z4U8B2"/>
<evidence type="ECO:0000313" key="3">
    <source>
        <dbReference type="EMBL" id="AWY97271.1"/>
    </source>
</evidence>
<dbReference type="EMBL" id="CP030280">
    <property type="protein sequence ID" value="AWY97271.1"/>
    <property type="molecule type" value="Genomic_DNA"/>
</dbReference>
<gene>
    <name evidence="3" type="ORF">DQQ01_02880</name>
</gene>
<dbReference type="KEGG" id="blau:DQQ01_02880"/>
<organism evidence="3 4">
    <name type="scientific">Blautia argi</name>
    <dbReference type="NCBI Taxonomy" id="1912897"/>
    <lineage>
        <taxon>Bacteria</taxon>
        <taxon>Bacillati</taxon>
        <taxon>Bacillota</taxon>
        <taxon>Clostridia</taxon>
        <taxon>Lachnospirales</taxon>
        <taxon>Lachnospiraceae</taxon>
        <taxon>Blautia</taxon>
    </lineage>
</organism>
<keyword evidence="1" id="KW-1133">Transmembrane helix</keyword>
<dbReference type="OrthoDB" id="1695052at2"/>
<dbReference type="InterPro" id="IPR025436">
    <property type="entry name" value="DUF4179"/>
</dbReference>
<feature type="transmembrane region" description="Helical" evidence="1">
    <location>
        <begin position="49"/>
        <end position="67"/>
    </location>
</feature>
<keyword evidence="1" id="KW-0812">Transmembrane</keyword>
<dbReference type="Pfam" id="PF13786">
    <property type="entry name" value="DUF4179"/>
    <property type="match status" value="1"/>
</dbReference>
<evidence type="ECO:0000313" key="4">
    <source>
        <dbReference type="Proteomes" id="UP000250003"/>
    </source>
</evidence>
<dbReference type="Proteomes" id="UP000250003">
    <property type="component" value="Chromosome"/>
</dbReference>
<accession>A0A2Z4U8B2</accession>
<dbReference type="Gene3D" id="2.60.40.1630">
    <property type="entry name" value="bacillus anthracis domain"/>
    <property type="match status" value="1"/>
</dbReference>
<evidence type="ECO:0000259" key="2">
    <source>
        <dbReference type="Pfam" id="PF13786"/>
    </source>
</evidence>
<proteinExistence type="predicted"/>
<feature type="domain" description="DUF4179" evidence="2">
    <location>
        <begin position="42"/>
        <end position="127"/>
    </location>
</feature>
<reference evidence="4" key="1">
    <citation type="submission" date="2018-06" db="EMBL/GenBank/DDBJ databases">
        <title>Description of Blautia argi sp. nov., a new anaerobic isolated from dog feces.</title>
        <authorList>
            <person name="Chang Y.-H."/>
            <person name="Paek J."/>
            <person name="Shin Y."/>
        </authorList>
    </citation>
    <scope>NUCLEOTIDE SEQUENCE [LARGE SCALE GENOMIC DNA]</scope>
    <source>
        <strain evidence="4">KCTC 15426</strain>
    </source>
</reference>
<dbReference type="RefSeq" id="WP_111918255.1">
    <property type="nucleotide sequence ID" value="NZ_CAUWHR010000019.1"/>
</dbReference>
<keyword evidence="1" id="KW-0472">Membrane</keyword>
<keyword evidence="4" id="KW-1185">Reference proteome</keyword>